<dbReference type="EMBL" id="FUWG01000005">
    <property type="protein sequence ID" value="SJZ33887.1"/>
    <property type="molecule type" value="Genomic_DNA"/>
</dbReference>
<dbReference type="Pfam" id="PF13432">
    <property type="entry name" value="TPR_16"/>
    <property type="match status" value="1"/>
</dbReference>
<dbReference type="InterPro" id="IPR056834">
    <property type="entry name" value="ARM_TT21_C"/>
</dbReference>
<gene>
    <name evidence="3" type="ORF">SAMN02745149_00809</name>
</gene>
<dbReference type="Gene3D" id="1.25.40.10">
    <property type="entry name" value="Tetratricopeptide repeat domain"/>
    <property type="match status" value="2"/>
</dbReference>
<feature type="domain" description="Tetratricopeptide repeat protein 21A/21B C-terminal ARM" evidence="2">
    <location>
        <begin position="179"/>
        <end position="287"/>
    </location>
</feature>
<keyword evidence="4" id="KW-1185">Reference proteome</keyword>
<dbReference type="InterPro" id="IPR011990">
    <property type="entry name" value="TPR-like_helical_dom_sf"/>
</dbReference>
<evidence type="ECO:0000313" key="4">
    <source>
        <dbReference type="Proteomes" id="UP000190423"/>
    </source>
</evidence>
<dbReference type="Proteomes" id="UP000190423">
    <property type="component" value="Unassembled WGS sequence"/>
</dbReference>
<accession>A0A1T4JUZ4</accession>
<feature type="repeat" description="TPR" evidence="1">
    <location>
        <begin position="253"/>
        <end position="286"/>
    </location>
</feature>
<evidence type="ECO:0000256" key="1">
    <source>
        <dbReference type="PROSITE-ProRule" id="PRU00339"/>
    </source>
</evidence>
<dbReference type="PROSITE" id="PS50005">
    <property type="entry name" value="TPR"/>
    <property type="match status" value="2"/>
</dbReference>
<keyword evidence="1" id="KW-0802">TPR repeat</keyword>
<dbReference type="RefSeq" id="WP_234975372.1">
    <property type="nucleotide sequence ID" value="NZ_FUWG01000005.1"/>
</dbReference>
<evidence type="ECO:0000313" key="3">
    <source>
        <dbReference type="EMBL" id="SJZ33887.1"/>
    </source>
</evidence>
<evidence type="ECO:0000259" key="2">
    <source>
        <dbReference type="Pfam" id="PF25063"/>
    </source>
</evidence>
<feature type="repeat" description="TPR" evidence="1">
    <location>
        <begin position="219"/>
        <end position="252"/>
    </location>
</feature>
<name>A0A1T4JUZ4_TREPO</name>
<reference evidence="3 4" key="1">
    <citation type="submission" date="2017-02" db="EMBL/GenBank/DDBJ databases">
        <authorList>
            <person name="Peterson S.W."/>
        </authorList>
    </citation>
    <scope>NUCLEOTIDE SEQUENCE [LARGE SCALE GENOMIC DNA]</scope>
    <source>
        <strain evidence="3 4">ATCC BAA-908</strain>
    </source>
</reference>
<dbReference type="SMART" id="SM00028">
    <property type="entry name" value="TPR"/>
    <property type="match status" value="3"/>
</dbReference>
<dbReference type="InterPro" id="IPR019734">
    <property type="entry name" value="TPR_rpt"/>
</dbReference>
<sequence length="297" mass="33839">MIIAFFISLTVVSAVVITVRTVHRHLSNTPSVVALIEKWKTYDYPSIYEVSRQILQDRPYDGTVLIYHGYASFYLAVAQTDTSLAQGYLDEAISSMRIALYKAGKQVRPQIEYMLGKAYFYKNTITSYYYADLALKYLTLAKEHGYKADDAAEYRGLCYAALGNYMESIAAFTEALLVRESDSLLLSIAEQYYKAGQATAAKQYLFRIKNESSDDDLVLKSMNLLGTIYIDEKNYDEARREFEGILKKNQNSADAFYGLGVIYEKQGDLVKARAEWRKALRVQVNHSLSLEKMANYK</sequence>
<dbReference type="SUPFAM" id="SSF48452">
    <property type="entry name" value="TPR-like"/>
    <property type="match status" value="1"/>
</dbReference>
<dbReference type="AlphaFoldDB" id="A0A1T4JUZ4"/>
<dbReference type="GeneID" id="78316121"/>
<organism evidence="3 4">
    <name type="scientific">Treponema porcinum</name>
    <dbReference type="NCBI Taxonomy" id="261392"/>
    <lineage>
        <taxon>Bacteria</taxon>
        <taxon>Pseudomonadati</taxon>
        <taxon>Spirochaetota</taxon>
        <taxon>Spirochaetia</taxon>
        <taxon>Spirochaetales</taxon>
        <taxon>Treponemataceae</taxon>
        <taxon>Treponema</taxon>
    </lineage>
</organism>
<proteinExistence type="predicted"/>
<dbReference type="STRING" id="261392.SAMN02745149_00809"/>
<protein>
    <submittedName>
        <fullName evidence="3">Tetratricopeptide repeat-containing protein</fullName>
    </submittedName>
</protein>
<dbReference type="Pfam" id="PF25063">
    <property type="entry name" value="ARM_TT21_C"/>
    <property type="match status" value="1"/>
</dbReference>